<dbReference type="Proteomes" id="UP000445696">
    <property type="component" value="Unassembled WGS sequence"/>
</dbReference>
<evidence type="ECO:0000256" key="2">
    <source>
        <dbReference type="ARBA" id="ARBA00009347"/>
    </source>
</evidence>
<keyword evidence="3 5" id="KW-0285">Flavoprotein</keyword>
<dbReference type="PANTHER" id="PTHR43884">
    <property type="entry name" value="ACYL-COA DEHYDROGENASE"/>
    <property type="match status" value="1"/>
</dbReference>
<comment type="caution">
    <text evidence="9">The sequence shown here is derived from an EMBL/GenBank/DDBJ whole genome shotgun (WGS) entry which is preliminary data.</text>
</comment>
<proteinExistence type="inferred from homology"/>
<dbReference type="PIRSF" id="PIRSF016578">
    <property type="entry name" value="HsaA"/>
    <property type="match status" value="1"/>
</dbReference>
<keyword evidence="10" id="KW-1185">Reference proteome</keyword>
<dbReference type="Gene3D" id="1.10.540.10">
    <property type="entry name" value="Acyl-CoA dehydrogenase/oxidase, N-terminal domain"/>
    <property type="match status" value="1"/>
</dbReference>
<dbReference type="InterPro" id="IPR013786">
    <property type="entry name" value="AcylCoA_DH/ox_N"/>
</dbReference>
<evidence type="ECO:0000256" key="4">
    <source>
        <dbReference type="ARBA" id="ARBA00022827"/>
    </source>
</evidence>
<name>A0A845MGC5_9PROT</name>
<dbReference type="OrthoDB" id="7337146at2"/>
<dbReference type="PANTHER" id="PTHR43884:SF12">
    <property type="entry name" value="ISOVALERYL-COA DEHYDROGENASE, MITOCHONDRIAL-RELATED"/>
    <property type="match status" value="1"/>
</dbReference>
<dbReference type="InterPro" id="IPR036250">
    <property type="entry name" value="AcylCo_DH-like_C"/>
</dbReference>
<sequence length="387" mass="41469">MDLPLSDAESAMLARAVEFAQIEVAPKAQAWEDDRRQPIEALKAASLAGFAGLEVPENLGGFGGRFRLKARLAEEMARHCFAFSFSLINHMGLAGKIARDAPREIAGKYLPEMLAGEAIGCTALTEPAAGSDFSAITTRAKKVEGGWILNGEKAWITNAAHADLMFLYAQTDPAAGWRGVAGFLVDAREDGVSRVPPFQIMGGHAIGTGGFRLEDHFVPDIRMMSAPGDGFKAAMAGVNAARSYVATMCCGMTEAAIELAAKYASERAAFGGHIADFQGLRWRLADAQTEVEAARLLAYRAVLAVENGTEAEIPAAHAKKFAARMADEQLSRCMQVMGAAGLKRDYPIGRQIACARIANYVDGTTEIQNERIARALFKKAETKSGPR</sequence>
<feature type="domain" description="Acyl-CoA dehydrogenase/oxidase N-terminal" evidence="8">
    <location>
        <begin position="7"/>
        <end position="117"/>
    </location>
</feature>
<dbReference type="GO" id="GO:0050660">
    <property type="term" value="F:flavin adenine dinucleotide binding"/>
    <property type="evidence" value="ECO:0007669"/>
    <property type="project" value="InterPro"/>
</dbReference>
<protein>
    <recommendedName>
        <fullName evidence="11">Acyl-CoA dehydrogenase</fullName>
    </recommendedName>
</protein>
<keyword evidence="4 5" id="KW-0274">FAD</keyword>
<dbReference type="Gene3D" id="2.40.110.10">
    <property type="entry name" value="Butyryl-CoA Dehydrogenase, subunit A, domain 2"/>
    <property type="match status" value="1"/>
</dbReference>
<dbReference type="SUPFAM" id="SSF47203">
    <property type="entry name" value="Acyl-CoA dehydrogenase C-terminal domain-like"/>
    <property type="match status" value="1"/>
</dbReference>
<evidence type="ECO:0000256" key="1">
    <source>
        <dbReference type="ARBA" id="ARBA00001974"/>
    </source>
</evidence>
<dbReference type="Pfam" id="PF02771">
    <property type="entry name" value="Acyl-CoA_dh_N"/>
    <property type="match status" value="1"/>
</dbReference>
<dbReference type="Pfam" id="PF02770">
    <property type="entry name" value="Acyl-CoA_dh_M"/>
    <property type="match status" value="1"/>
</dbReference>
<dbReference type="InterPro" id="IPR009100">
    <property type="entry name" value="AcylCoA_DH/oxidase_NM_dom_sf"/>
</dbReference>
<dbReference type="InterPro" id="IPR009075">
    <property type="entry name" value="AcylCo_DH/oxidase_C"/>
</dbReference>
<evidence type="ECO:0000313" key="9">
    <source>
        <dbReference type="EMBL" id="MZR22307.1"/>
    </source>
</evidence>
<dbReference type="InterPro" id="IPR006091">
    <property type="entry name" value="Acyl-CoA_Oxase/DH_mid-dom"/>
</dbReference>
<dbReference type="SUPFAM" id="SSF56645">
    <property type="entry name" value="Acyl-CoA dehydrogenase NM domain-like"/>
    <property type="match status" value="1"/>
</dbReference>
<evidence type="ECO:0000256" key="3">
    <source>
        <dbReference type="ARBA" id="ARBA00022630"/>
    </source>
</evidence>
<dbReference type="InterPro" id="IPR046373">
    <property type="entry name" value="Acyl-CoA_Oxase/DH_mid-dom_sf"/>
</dbReference>
<dbReference type="EMBL" id="WTVA01000003">
    <property type="protein sequence ID" value="MZR22307.1"/>
    <property type="molecule type" value="Genomic_DNA"/>
</dbReference>
<dbReference type="Pfam" id="PF00441">
    <property type="entry name" value="Acyl-CoA_dh_1"/>
    <property type="match status" value="1"/>
</dbReference>
<dbReference type="RefSeq" id="WP_161338757.1">
    <property type="nucleotide sequence ID" value="NZ_JBHSDG010000005.1"/>
</dbReference>
<evidence type="ECO:0000259" key="8">
    <source>
        <dbReference type="Pfam" id="PF02771"/>
    </source>
</evidence>
<evidence type="ECO:0000259" key="6">
    <source>
        <dbReference type="Pfam" id="PF00441"/>
    </source>
</evidence>
<evidence type="ECO:0000259" key="7">
    <source>
        <dbReference type="Pfam" id="PF02770"/>
    </source>
</evidence>
<evidence type="ECO:0000313" key="10">
    <source>
        <dbReference type="Proteomes" id="UP000445696"/>
    </source>
</evidence>
<gene>
    <name evidence="9" type="ORF">GQF03_08190</name>
</gene>
<feature type="domain" description="Acyl-CoA oxidase/dehydrogenase middle" evidence="7">
    <location>
        <begin position="121"/>
        <end position="215"/>
    </location>
</feature>
<dbReference type="PROSITE" id="PS00072">
    <property type="entry name" value="ACYL_COA_DH_1"/>
    <property type="match status" value="1"/>
</dbReference>
<reference evidence="9 10" key="1">
    <citation type="journal article" date="2014" name="Int. J. Syst. Evol. Microbiol.">
        <title>Sneathiella chungangensis sp. nov., isolated from a marine sand, and emended description of the genus Sneathiella.</title>
        <authorList>
            <person name="Siamphan C."/>
            <person name="Kim H."/>
            <person name="Lee J.S."/>
            <person name="Kim W."/>
        </authorList>
    </citation>
    <scope>NUCLEOTIDE SEQUENCE [LARGE SCALE GENOMIC DNA]</scope>
    <source>
        <strain evidence="9 10">KCTC 32476</strain>
    </source>
</reference>
<keyword evidence="5" id="KW-0560">Oxidoreductase</keyword>
<dbReference type="AlphaFoldDB" id="A0A845MGC5"/>
<dbReference type="InterPro" id="IPR037069">
    <property type="entry name" value="AcylCoA_DH/ox_N_sf"/>
</dbReference>
<comment type="cofactor">
    <cofactor evidence="1 5">
        <name>FAD</name>
        <dbReference type="ChEBI" id="CHEBI:57692"/>
    </cofactor>
</comment>
<evidence type="ECO:0000256" key="5">
    <source>
        <dbReference type="RuleBase" id="RU362125"/>
    </source>
</evidence>
<evidence type="ECO:0008006" key="11">
    <source>
        <dbReference type="Google" id="ProtNLM"/>
    </source>
</evidence>
<comment type="similarity">
    <text evidence="2 5">Belongs to the acyl-CoA dehydrogenase family.</text>
</comment>
<dbReference type="GO" id="GO:0003995">
    <property type="term" value="F:acyl-CoA dehydrogenase activity"/>
    <property type="evidence" value="ECO:0007669"/>
    <property type="project" value="InterPro"/>
</dbReference>
<dbReference type="Gene3D" id="1.20.140.10">
    <property type="entry name" value="Butyryl-CoA Dehydrogenase, subunit A, domain 3"/>
    <property type="match status" value="1"/>
</dbReference>
<dbReference type="InterPro" id="IPR006089">
    <property type="entry name" value="Acyl-CoA_DH_CS"/>
</dbReference>
<organism evidence="9 10">
    <name type="scientific">Sneathiella chungangensis</name>
    <dbReference type="NCBI Taxonomy" id="1418234"/>
    <lineage>
        <taxon>Bacteria</taxon>
        <taxon>Pseudomonadati</taxon>
        <taxon>Pseudomonadota</taxon>
        <taxon>Alphaproteobacteria</taxon>
        <taxon>Sneathiellales</taxon>
        <taxon>Sneathiellaceae</taxon>
        <taxon>Sneathiella</taxon>
    </lineage>
</organism>
<feature type="domain" description="Acyl-CoA dehydrogenase/oxidase C-terminal" evidence="6">
    <location>
        <begin position="228"/>
        <end position="376"/>
    </location>
</feature>
<accession>A0A845MGC5</accession>